<accession>A0A1Z3HQ93</accession>
<evidence type="ECO:0000313" key="2">
    <source>
        <dbReference type="Proteomes" id="UP000191901"/>
    </source>
</evidence>
<dbReference type="KEGG" id="hhg:XM38_034220"/>
<gene>
    <name evidence="1" type="ORF">XM38_034220</name>
</gene>
<dbReference type="OrthoDB" id="495849at2"/>
<name>A0A1Z3HQ93_9CYAN</name>
<proteinExistence type="predicted"/>
<evidence type="ECO:0000313" key="1">
    <source>
        <dbReference type="EMBL" id="ASC72465.1"/>
    </source>
</evidence>
<sequence length="67" mass="7297">MVAPCCLLPSALGEIMAQVADTRALTLTDRYGLRTAILSSTLDDEERAAIDRLLWATRRGLIVPSPQ</sequence>
<keyword evidence="2" id="KW-1185">Reference proteome</keyword>
<reference evidence="1 2" key="1">
    <citation type="journal article" date="2016" name="Biochim. Biophys. Acta">
        <title>Characterization of red-shifted phycobilisomes isolated from the chlorophyll f-containing cyanobacterium Halomicronema hongdechloris.</title>
        <authorList>
            <person name="Li Y."/>
            <person name="Lin Y."/>
            <person name="Garvey C.J."/>
            <person name="Birch D."/>
            <person name="Corkery R.W."/>
            <person name="Loughlin P.C."/>
            <person name="Scheer H."/>
            <person name="Willows R.D."/>
            <person name="Chen M."/>
        </authorList>
    </citation>
    <scope>NUCLEOTIDE SEQUENCE [LARGE SCALE GENOMIC DNA]</scope>
    <source>
        <strain evidence="1 2">C2206</strain>
    </source>
</reference>
<dbReference type="AlphaFoldDB" id="A0A1Z3HQ93"/>
<protein>
    <submittedName>
        <fullName evidence="1">Uncharacterized protein</fullName>
    </submittedName>
</protein>
<dbReference type="Proteomes" id="UP000191901">
    <property type="component" value="Chromosome"/>
</dbReference>
<organism evidence="1 2">
    <name type="scientific">Halomicronema hongdechloris C2206</name>
    <dbReference type="NCBI Taxonomy" id="1641165"/>
    <lineage>
        <taxon>Bacteria</taxon>
        <taxon>Bacillati</taxon>
        <taxon>Cyanobacteriota</taxon>
        <taxon>Cyanophyceae</taxon>
        <taxon>Nodosilineales</taxon>
        <taxon>Nodosilineaceae</taxon>
        <taxon>Halomicronema</taxon>
    </lineage>
</organism>
<dbReference type="RefSeq" id="WP_080812265.1">
    <property type="nucleotide sequence ID" value="NZ_CP021983.2"/>
</dbReference>
<dbReference type="EMBL" id="CP021983">
    <property type="protein sequence ID" value="ASC72465.1"/>
    <property type="molecule type" value="Genomic_DNA"/>
</dbReference>